<feature type="region of interest" description="Disordered" evidence="1">
    <location>
        <begin position="258"/>
        <end position="310"/>
    </location>
</feature>
<dbReference type="CDD" id="cd14473">
    <property type="entry name" value="FERM_B-lobe"/>
    <property type="match status" value="1"/>
</dbReference>
<reference evidence="5" key="1">
    <citation type="submission" date="2020-03" db="EMBL/GenBank/DDBJ databases">
        <title>Studies in the Genomics of Life Span.</title>
        <authorList>
            <person name="Glass D."/>
        </authorList>
    </citation>
    <scope>NUCLEOTIDE SEQUENCE</scope>
    <source>
        <strain evidence="5">LTLLF</strain>
        <tissue evidence="5">Muscle</tissue>
    </source>
</reference>
<gene>
    <name evidence="5" type="ORF">LTLLF_205840</name>
</gene>
<keyword evidence="2" id="KW-0812">Transmembrane</keyword>
<dbReference type="PANTHER" id="PTHR23280:SF8">
    <property type="entry name" value="FERM DOMAIN-CONTAINING PROTEIN 3"/>
    <property type="match status" value="1"/>
</dbReference>
<dbReference type="InterPro" id="IPR014352">
    <property type="entry name" value="FERM/acyl-CoA-bd_prot_sf"/>
</dbReference>
<evidence type="ECO:0000313" key="6">
    <source>
        <dbReference type="Proteomes" id="UP000710432"/>
    </source>
</evidence>
<dbReference type="SUPFAM" id="SSF54236">
    <property type="entry name" value="Ubiquitin-like"/>
    <property type="match status" value="1"/>
</dbReference>
<dbReference type="AlphaFoldDB" id="A0A8J6H151"/>
<dbReference type="SUPFAM" id="SSF47031">
    <property type="entry name" value="Second domain of FERM"/>
    <property type="match status" value="1"/>
</dbReference>
<keyword evidence="2" id="KW-1133">Transmembrane helix</keyword>
<dbReference type="Pfam" id="PF08736">
    <property type="entry name" value="FA"/>
    <property type="match status" value="1"/>
</dbReference>
<evidence type="ECO:0000256" key="1">
    <source>
        <dbReference type="SAM" id="MobiDB-lite"/>
    </source>
</evidence>
<dbReference type="InterPro" id="IPR014847">
    <property type="entry name" value="FA"/>
</dbReference>
<dbReference type="Gene3D" id="1.20.80.10">
    <property type="match status" value="1"/>
</dbReference>
<proteinExistence type="predicted"/>
<feature type="domain" description="Band 4.1" evidence="3">
    <location>
        <begin position="14"/>
        <end position="152"/>
    </location>
</feature>
<dbReference type="EMBL" id="JAATJU010000700">
    <property type="protein sequence ID" value="KAH0520528.1"/>
    <property type="molecule type" value="Genomic_DNA"/>
</dbReference>
<dbReference type="GO" id="GO:0005856">
    <property type="term" value="C:cytoskeleton"/>
    <property type="evidence" value="ECO:0007669"/>
    <property type="project" value="TreeGrafter"/>
</dbReference>
<evidence type="ECO:0000259" key="3">
    <source>
        <dbReference type="SMART" id="SM00295"/>
    </source>
</evidence>
<dbReference type="InterPro" id="IPR011993">
    <property type="entry name" value="PH-like_dom_sf"/>
</dbReference>
<dbReference type="PANTHER" id="PTHR23280">
    <property type="entry name" value="4.1 G PROTEIN"/>
    <property type="match status" value="1"/>
</dbReference>
<protein>
    <submittedName>
        <fullName evidence="5">FERM domain-containing protein 3</fullName>
    </submittedName>
</protein>
<dbReference type="InterPro" id="IPR018979">
    <property type="entry name" value="FERM_N"/>
</dbReference>
<dbReference type="InterPro" id="IPR019749">
    <property type="entry name" value="Band_41_domain"/>
</dbReference>
<comment type="caution">
    <text evidence="5">The sequence shown here is derived from an EMBL/GenBank/DDBJ whole genome shotgun (WGS) entry which is preliminary data.</text>
</comment>
<dbReference type="InterPro" id="IPR019748">
    <property type="entry name" value="FERM_central"/>
</dbReference>
<keyword evidence="2" id="KW-0472">Membrane</keyword>
<dbReference type="Proteomes" id="UP000710432">
    <property type="component" value="Unassembled WGS sequence"/>
</dbReference>
<dbReference type="Gene3D" id="2.30.29.30">
    <property type="entry name" value="Pleckstrin-homology domain (PH domain)/Phosphotyrosine-binding domain (PTB)"/>
    <property type="match status" value="1"/>
</dbReference>
<evidence type="ECO:0000256" key="2">
    <source>
        <dbReference type="SAM" id="Phobius"/>
    </source>
</evidence>
<evidence type="ECO:0000259" key="4">
    <source>
        <dbReference type="SMART" id="SM01195"/>
    </source>
</evidence>
<dbReference type="GO" id="GO:0031032">
    <property type="term" value="P:actomyosin structure organization"/>
    <property type="evidence" value="ECO:0007669"/>
    <property type="project" value="TreeGrafter"/>
</dbReference>
<accession>A0A8J6H151</accession>
<dbReference type="FunFam" id="3.10.20.90:FF:000002">
    <property type="entry name" value="Erythrocyte protein band 4.1-like 3"/>
    <property type="match status" value="1"/>
</dbReference>
<dbReference type="CDD" id="cd17102">
    <property type="entry name" value="FERM_F1_FRMD3"/>
    <property type="match status" value="1"/>
</dbReference>
<dbReference type="SUPFAM" id="SSF50729">
    <property type="entry name" value="PH domain-like"/>
    <property type="match status" value="1"/>
</dbReference>
<dbReference type="InterPro" id="IPR035963">
    <property type="entry name" value="FERM_2"/>
</dbReference>
<evidence type="ECO:0000313" key="5">
    <source>
        <dbReference type="EMBL" id="KAH0520528.1"/>
    </source>
</evidence>
<organism evidence="5 6">
    <name type="scientific">Microtus ochrogaster</name>
    <name type="common">Prairie vole</name>
    <dbReference type="NCBI Taxonomy" id="79684"/>
    <lineage>
        <taxon>Eukaryota</taxon>
        <taxon>Metazoa</taxon>
        <taxon>Chordata</taxon>
        <taxon>Craniata</taxon>
        <taxon>Vertebrata</taxon>
        <taxon>Euteleostomi</taxon>
        <taxon>Mammalia</taxon>
        <taxon>Eutheria</taxon>
        <taxon>Euarchontoglires</taxon>
        <taxon>Glires</taxon>
        <taxon>Rodentia</taxon>
        <taxon>Myomorpha</taxon>
        <taxon>Muroidea</taxon>
        <taxon>Cricetidae</taxon>
        <taxon>Arvicolinae</taxon>
        <taxon>Microtus</taxon>
    </lineage>
</organism>
<dbReference type="SMART" id="SM01195">
    <property type="entry name" value="FA"/>
    <property type="match status" value="1"/>
</dbReference>
<dbReference type="InterPro" id="IPR029071">
    <property type="entry name" value="Ubiquitin-like_domsf"/>
</dbReference>
<feature type="transmembrane region" description="Helical" evidence="2">
    <location>
        <begin position="404"/>
        <end position="423"/>
    </location>
</feature>
<dbReference type="Gene3D" id="3.10.20.90">
    <property type="entry name" value="Phosphatidylinositol 3-kinase Catalytic Subunit, Chain A, domain 1"/>
    <property type="match status" value="1"/>
</dbReference>
<name>A0A8J6H151_MICOH</name>
<dbReference type="Pfam" id="PF09379">
    <property type="entry name" value="FERM_N"/>
    <property type="match status" value="1"/>
</dbReference>
<dbReference type="SMART" id="SM00295">
    <property type="entry name" value="B41"/>
    <property type="match status" value="1"/>
</dbReference>
<feature type="domain" description="FERM adjacent" evidence="4">
    <location>
        <begin position="198"/>
        <end position="244"/>
    </location>
</feature>
<sequence length="470" mass="54110">MKMIHFRSSSIKSLNQEMKCTIRLLDDSEVSCHIQRETKGQFLIEHICNYYSLLEKDYFGIRYVDPEKQRHWLEPNKSIFKQMKSEFGDYYPDEHPENYVSEFEIFPKQSQKLERKIMEIHNNELRGQSPAIAEFNLLLKAHTLETYGVDPHPCKDSRGATAFLGFTAAGFVVFQGNKRIHLRKWYAKSSQIKTVSSSKIFFKGSRFRYSGKVAKEVVEASSKIQRDPPEVHRVNITQSRSSHSLNKQLIINMEPLQPLLPSPTEQEEEDPVTEGAPLPKEDVSEPLTVSSPVKGARCADPLSEEEDKVEDPLTISELAYNPSASLLPTPVDDDEINMLFDCPSRLELEREDTDSFEELEADENAFLMAEEEELKEARQALSWSYSILTGHIWVNPLVKSFSRLLVVSLGLLLFVFPLLLLLLESGIDLSFLCEIRQTPEFEQFHYEYYCPLKEWVAEKVDIFLCMLGFS</sequence>